<proteinExistence type="inferred from homology"/>
<protein>
    <submittedName>
        <fullName evidence="6">DUF727 domain-containing protein</fullName>
    </submittedName>
</protein>
<evidence type="ECO:0000313" key="6">
    <source>
        <dbReference type="WBParaSite" id="TCLT_0000505201-mRNA-1"/>
    </source>
</evidence>
<dbReference type="Pfam" id="PF05303">
    <property type="entry name" value="GSKIP_dom"/>
    <property type="match status" value="1"/>
</dbReference>
<sequence>MNTSHGQNMGSPLKENNDGREGRRISVSSTDSSDMLNDLSERCADFGLSTSLLEKEAFAAIHEVGFAVQMISMPKSLPRSPNLIFMNLITLEGFMYCIELTQRGWRIASDRLDSIGNECRKRESYTRYFETINQLLNVISPEFRNQFAKKLSTKLSALASEISGFKST</sequence>
<dbReference type="GO" id="GO:0051018">
    <property type="term" value="F:protein kinase A binding"/>
    <property type="evidence" value="ECO:0007669"/>
    <property type="project" value="TreeGrafter"/>
</dbReference>
<dbReference type="OrthoDB" id="5804279at2759"/>
<reference evidence="4 5" key="2">
    <citation type="submission" date="2018-11" db="EMBL/GenBank/DDBJ databases">
        <authorList>
            <consortium name="Pathogen Informatics"/>
        </authorList>
    </citation>
    <scope>NUCLEOTIDE SEQUENCE [LARGE SCALE GENOMIC DNA]</scope>
</reference>
<feature type="domain" description="GSKIP" evidence="3">
    <location>
        <begin position="54"/>
        <end position="158"/>
    </location>
</feature>
<dbReference type="STRING" id="103827.A0A0N5CXD2"/>
<dbReference type="WBParaSite" id="TCLT_0000505201-mRNA-1">
    <property type="protein sequence ID" value="TCLT_0000505201-mRNA-1"/>
    <property type="gene ID" value="TCLT_0000505201"/>
</dbReference>
<dbReference type="GO" id="GO:0060828">
    <property type="term" value="P:regulation of canonical Wnt signaling pathway"/>
    <property type="evidence" value="ECO:0007669"/>
    <property type="project" value="InterPro"/>
</dbReference>
<feature type="region of interest" description="Disordered" evidence="2">
    <location>
        <begin position="1"/>
        <end position="34"/>
    </location>
</feature>
<dbReference type="Gene3D" id="3.30.2280.10">
    <property type="entry name" value="Hypothetical protein (hspc210)"/>
    <property type="match status" value="1"/>
</dbReference>
<dbReference type="PANTHER" id="PTHR12490:SF4">
    <property type="entry name" value="GSK3B-INTERACTING PROTEIN"/>
    <property type="match status" value="1"/>
</dbReference>
<name>A0A0N5CXD2_THECL</name>
<dbReference type="InterPro" id="IPR037395">
    <property type="entry name" value="GSKIP"/>
</dbReference>
<evidence type="ECO:0000313" key="5">
    <source>
        <dbReference type="Proteomes" id="UP000276776"/>
    </source>
</evidence>
<evidence type="ECO:0000259" key="3">
    <source>
        <dbReference type="Pfam" id="PF05303"/>
    </source>
</evidence>
<dbReference type="EMBL" id="UYYF01004317">
    <property type="protein sequence ID" value="VDN02242.1"/>
    <property type="molecule type" value="Genomic_DNA"/>
</dbReference>
<feature type="compositionally biased region" description="Polar residues" evidence="2">
    <location>
        <begin position="1"/>
        <end position="10"/>
    </location>
</feature>
<evidence type="ECO:0000313" key="4">
    <source>
        <dbReference type="EMBL" id="VDN02242.1"/>
    </source>
</evidence>
<dbReference type="SUPFAM" id="SSF103107">
    <property type="entry name" value="Hypothetical protein c14orf129, hspc210"/>
    <property type="match status" value="1"/>
</dbReference>
<keyword evidence="5" id="KW-1185">Reference proteome</keyword>
<dbReference type="Proteomes" id="UP000276776">
    <property type="component" value="Unassembled WGS sequence"/>
</dbReference>
<evidence type="ECO:0000256" key="2">
    <source>
        <dbReference type="SAM" id="MobiDB-lite"/>
    </source>
</evidence>
<dbReference type="OMA" id="FAVTEMH"/>
<gene>
    <name evidence="4" type="ORF">TCLT_LOCUS5041</name>
</gene>
<feature type="compositionally biased region" description="Basic and acidic residues" evidence="2">
    <location>
        <begin position="15"/>
        <end position="24"/>
    </location>
</feature>
<comment type="similarity">
    <text evidence="1">Belongs to the GSKIP family.</text>
</comment>
<dbReference type="InterPro" id="IPR007967">
    <property type="entry name" value="GSKIP_dom"/>
</dbReference>
<dbReference type="GO" id="GO:0005737">
    <property type="term" value="C:cytoplasm"/>
    <property type="evidence" value="ECO:0007669"/>
    <property type="project" value="TreeGrafter"/>
</dbReference>
<evidence type="ECO:0000256" key="1">
    <source>
        <dbReference type="ARBA" id="ARBA00009571"/>
    </source>
</evidence>
<dbReference type="PANTHER" id="PTHR12490">
    <property type="entry name" value="GSK3B-INTERACTING PROTEIN"/>
    <property type="match status" value="1"/>
</dbReference>
<dbReference type="AlphaFoldDB" id="A0A0N5CXD2"/>
<organism evidence="6">
    <name type="scientific">Thelazia callipaeda</name>
    <name type="common">Oriental eyeworm</name>
    <name type="synonym">Parasitic nematode</name>
    <dbReference type="NCBI Taxonomy" id="103827"/>
    <lineage>
        <taxon>Eukaryota</taxon>
        <taxon>Metazoa</taxon>
        <taxon>Ecdysozoa</taxon>
        <taxon>Nematoda</taxon>
        <taxon>Chromadorea</taxon>
        <taxon>Rhabditida</taxon>
        <taxon>Spirurina</taxon>
        <taxon>Spiruromorpha</taxon>
        <taxon>Thelazioidea</taxon>
        <taxon>Thelaziidae</taxon>
        <taxon>Thelazia</taxon>
    </lineage>
</organism>
<accession>A0A0N5CXD2</accession>
<dbReference type="InterPro" id="IPR023231">
    <property type="entry name" value="GSKIP_dom_sf"/>
</dbReference>
<dbReference type="GO" id="GO:0019207">
    <property type="term" value="F:kinase regulator activity"/>
    <property type="evidence" value="ECO:0007669"/>
    <property type="project" value="TreeGrafter"/>
</dbReference>
<reference evidence="6" key="1">
    <citation type="submission" date="2016-04" db="UniProtKB">
        <authorList>
            <consortium name="WormBaseParasite"/>
        </authorList>
    </citation>
    <scope>IDENTIFICATION</scope>
</reference>